<gene>
    <name evidence="2" type="ORF">BKA67DRAFT_542571</name>
</gene>
<feature type="region of interest" description="Disordered" evidence="1">
    <location>
        <begin position="338"/>
        <end position="358"/>
    </location>
</feature>
<proteinExistence type="predicted"/>
<organism evidence="2 3">
    <name type="scientific">Truncatella angustata</name>
    <dbReference type="NCBI Taxonomy" id="152316"/>
    <lineage>
        <taxon>Eukaryota</taxon>
        <taxon>Fungi</taxon>
        <taxon>Dikarya</taxon>
        <taxon>Ascomycota</taxon>
        <taxon>Pezizomycotina</taxon>
        <taxon>Sordariomycetes</taxon>
        <taxon>Xylariomycetidae</taxon>
        <taxon>Amphisphaeriales</taxon>
        <taxon>Sporocadaceae</taxon>
        <taxon>Truncatella</taxon>
    </lineage>
</organism>
<evidence type="ECO:0008006" key="4">
    <source>
        <dbReference type="Google" id="ProtNLM"/>
    </source>
</evidence>
<reference evidence="2" key="1">
    <citation type="journal article" date="2021" name="Nat. Commun.">
        <title>Genetic determinants of endophytism in the Arabidopsis root mycobiome.</title>
        <authorList>
            <person name="Mesny F."/>
            <person name="Miyauchi S."/>
            <person name="Thiergart T."/>
            <person name="Pickel B."/>
            <person name="Atanasova L."/>
            <person name="Karlsson M."/>
            <person name="Huettel B."/>
            <person name="Barry K.W."/>
            <person name="Haridas S."/>
            <person name="Chen C."/>
            <person name="Bauer D."/>
            <person name="Andreopoulos W."/>
            <person name="Pangilinan J."/>
            <person name="LaButti K."/>
            <person name="Riley R."/>
            <person name="Lipzen A."/>
            <person name="Clum A."/>
            <person name="Drula E."/>
            <person name="Henrissat B."/>
            <person name="Kohler A."/>
            <person name="Grigoriev I.V."/>
            <person name="Martin F.M."/>
            <person name="Hacquard S."/>
        </authorList>
    </citation>
    <scope>NUCLEOTIDE SEQUENCE</scope>
    <source>
        <strain evidence="2">MPI-SDFR-AT-0073</strain>
    </source>
</reference>
<evidence type="ECO:0000313" key="2">
    <source>
        <dbReference type="EMBL" id="KAH6640047.1"/>
    </source>
</evidence>
<dbReference type="InterPro" id="IPR011009">
    <property type="entry name" value="Kinase-like_dom_sf"/>
</dbReference>
<accession>A0A9P8REW5</accession>
<evidence type="ECO:0000313" key="3">
    <source>
        <dbReference type="Proteomes" id="UP000758603"/>
    </source>
</evidence>
<comment type="caution">
    <text evidence="2">The sequence shown here is derived from an EMBL/GenBank/DDBJ whole genome shotgun (WGS) entry which is preliminary data.</text>
</comment>
<dbReference type="PANTHER" id="PTHR37542:SF3">
    <property type="entry name" value="PRION-INHIBITION AND PROPAGATION HELO DOMAIN-CONTAINING PROTEIN"/>
    <property type="match status" value="1"/>
</dbReference>
<name>A0A9P8REW5_9PEZI</name>
<sequence length="517" mass="56400">MAELVGLAVAIPPLIQPIKDSIAALVVLISAYRQADTHLAHTALKLKTHLLHVSELTDFACGSYAAFSDNAKVIFHRLIRVLDGLLADFCDALVGLTDVEKAWLRKAGFALRGRGVFKKFDSELLDWERRFNDVVFITVLASGRKVPALFTAQATAVQRSPSLTRLLDMIARTFHESGPLSSSLSSASLCLSPRDISSAGCTPIDYSSVLYHPHTATSPSYLLETHTLTLATEADVRGIASFLSASDPAITSLLACRGYSESTLKYSVPDGYKDPISLRCALLYGTDARTEAAYAKHSLDERLALMKRLASALLWVHVAGHVHKSIRADNIILFGSSTSSTPSSAQTSRQDSRERDLESKGFPHVLGTSFLLGFDLSRADAAATSYTQTADLQKAYYLHPDQQGTPDRRYSLRDDVYALGVLFIELALWTLFVRWNSATWERNRGLVSASTRKAPSPEAMRVRFLGFARKEVPRAMGGVVGEVIVACLEGLDDVDEGSGDGGAYIKKVLEMLDRVSL</sequence>
<dbReference type="GeneID" id="70130021"/>
<dbReference type="PANTHER" id="PTHR37542">
    <property type="entry name" value="HELO DOMAIN-CONTAINING PROTEIN-RELATED"/>
    <property type="match status" value="1"/>
</dbReference>
<dbReference type="RefSeq" id="XP_045951121.1">
    <property type="nucleotide sequence ID" value="XM_046101129.1"/>
</dbReference>
<keyword evidence="3" id="KW-1185">Reference proteome</keyword>
<dbReference type="OrthoDB" id="1911848at2759"/>
<protein>
    <recommendedName>
        <fullName evidence="4">Protein kinase domain-containing protein</fullName>
    </recommendedName>
</protein>
<dbReference type="SUPFAM" id="SSF56112">
    <property type="entry name" value="Protein kinase-like (PK-like)"/>
    <property type="match status" value="1"/>
</dbReference>
<dbReference type="Gene3D" id="1.10.510.10">
    <property type="entry name" value="Transferase(Phosphotransferase) domain 1"/>
    <property type="match status" value="1"/>
</dbReference>
<feature type="compositionally biased region" description="Low complexity" evidence="1">
    <location>
        <begin position="338"/>
        <end position="348"/>
    </location>
</feature>
<dbReference type="AlphaFoldDB" id="A0A9P8REW5"/>
<evidence type="ECO:0000256" key="1">
    <source>
        <dbReference type="SAM" id="MobiDB-lite"/>
    </source>
</evidence>
<dbReference type="Proteomes" id="UP000758603">
    <property type="component" value="Unassembled WGS sequence"/>
</dbReference>
<dbReference type="EMBL" id="JAGPXC010000014">
    <property type="protein sequence ID" value="KAH6640047.1"/>
    <property type="molecule type" value="Genomic_DNA"/>
</dbReference>